<accession>A0ABD6EEQ0</accession>
<keyword evidence="11" id="KW-1185">Reference proteome</keyword>
<comment type="subcellular location">
    <subcellularLocation>
        <location evidence="1">Membrane</location>
        <topology evidence="1">Multi-pass membrane protein</topology>
    </subcellularLocation>
</comment>
<keyword evidence="3 8" id="KW-0812">Transmembrane</keyword>
<organism evidence="10 11">
    <name type="scientific">Gnathostoma spinigerum</name>
    <dbReference type="NCBI Taxonomy" id="75299"/>
    <lineage>
        <taxon>Eukaryota</taxon>
        <taxon>Metazoa</taxon>
        <taxon>Ecdysozoa</taxon>
        <taxon>Nematoda</taxon>
        <taxon>Chromadorea</taxon>
        <taxon>Rhabditida</taxon>
        <taxon>Spirurina</taxon>
        <taxon>Gnathostomatomorpha</taxon>
        <taxon>Gnathostomatoidea</taxon>
        <taxon>Gnathostomatidae</taxon>
        <taxon>Gnathostoma</taxon>
    </lineage>
</organism>
<evidence type="ECO:0000259" key="9">
    <source>
        <dbReference type="PROSITE" id="PS50850"/>
    </source>
</evidence>
<evidence type="ECO:0000256" key="1">
    <source>
        <dbReference type="ARBA" id="ARBA00004141"/>
    </source>
</evidence>
<feature type="transmembrane region" description="Helical" evidence="8">
    <location>
        <begin position="444"/>
        <end position="463"/>
    </location>
</feature>
<feature type="transmembrane region" description="Helical" evidence="8">
    <location>
        <begin position="12"/>
        <end position="34"/>
    </location>
</feature>
<name>A0ABD6EEQ0_9BILA</name>
<sequence>MAVIKKGESGSALLGSQRLGLAVVGFFGCALLYMLRTDLSFAIVCMVNSTATDDDGKHSSACGVATGSNVTKPSEVEGSLQWSKAVQGNALSSFFWGYLISQVPGGYLAGRYGGKMVIFTTLLTSSIFTLISPIAAETNVIFFYFVRIFLGLSQGGWFPSFHAMWSAWAPAFERSKLVAITYAGTQIGNTLVMPISGLLCRYGFAGGWPSLFYILGILGILWSTLWFFYASSTPRTHRFISEAEKDYIEGNMETKSSAGKNIRVPWLEIVKSRAVWALYCGHFAGDWGSYMVVISIPLYMHDILGLELSQMGFIAALPYLAFFVMINVGGVLADKLQSSHVLSTLNVRRLAMIVALGGQAGFLVASGYCGCGMEVYLMVFLVIATGLSGIQFSGFVVNYLDIAPTFSGPLLGIGNMVSCVAGILTPILIGAVTGHGTQSEWQTIFWITAGVQVTGTLIFCLFAKGEIQSWAIIPDDDQQTKSQSNVKVEEGSIKLERKSENAA</sequence>
<dbReference type="InterPro" id="IPR050382">
    <property type="entry name" value="MFS_Na/Anion_cotransporter"/>
</dbReference>
<evidence type="ECO:0000256" key="7">
    <source>
        <dbReference type="SAM" id="MobiDB-lite"/>
    </source>
</evidence>
<evidence type="ECO:0000313" key="11">
    <source>
        <dbReference type="Proteomes" id="UP001608902"/>
    </source>
</evidence>
<evidence type="ECO:0000256" key="4">
    <source>
        <dbReference type="ARBA" id="ARBA00022847"/>
    </source>
</evidence>
<dbReference type="CDD" id="cd17318">
    <property type="entry name" value="MFS_SLC17"/>
    <property type="match status" value="1"/>
</dbReference>
<keyword evidence="6 8" id="KW-0472">Membrane</keyword>
<evidence type="ECO:0000313" key="10">
    <source>
        <dbReference type="EMBL" id="MFH4978126.1"/>
    </source>
</evidence>
<dbReference type="GO" id="GO:0016020">
    <property type="term" value="C:membrane"/>
    <property type="evidence" value="ECO:0007669"/>
    <property type="project" value="UniProtKB-SubCell"/>
</dbReference>
<feature type="transmembrane region" description="Helical" evidence="8">
    <location>
        <begin position="116"/>
        <end position="135"/>
    </location>
</feature>
<feature type="transmembrane region" description="Helical" evidence="8">
    <location>
        <begin position="311"/>
        <end position="329"/>
    </location>
</feature>
<dbReference type="Proteomes" id="UP001608902">
    <property type="component" value="Unassembled WGS sequence"/>
</dbReference>
<dbReference type="Gene3D" id="1.20.1250.20">
    <property type="entry name" value="MFS general substrate transporter like domains"/>
    <property type="match status" value="2"/>
</dbReference>
<dbReference type="EMBL" id="JBGFUD010002888">
    <property type="protein sequence ID" value="MFH4978126.1"/>
    <property type="molecule type" value="Genomic_DNA"/>
</dbReference>
<evidence type="ECO:0000256" key="6">
    <source>
        <dbReference type="ARBA" id="ARBA00023136"/>
    </source>
</evidence>
<evidence type="ECO:0000256" key="2">
    <source>
        <dbReference type="ARBA" id="ARBA00022448"/>
    </source>
</evidence>
<dbReference type="PANTHER" id="PTHR11662">
    <property type="entry name" value="SOLUTE CARRIER FAMILY 17"/>
    <property type="match status" value="1"/>
</dbReference>
<dbReference type="FunFam" id="1.20.1250.20:FF:000423">
    <property type="entry name" value="Putative inorganic phosphate cotransporter-like Protein"/>
    <property type="match status" value="1"/>
</dbReference>
<dbReference type="SUPFAM" id="SSF103473">
    <property type="entry name" value="MFS general substrate transporter"/>
    <property type="match status" value="1"/>
</dbReference>
<comment type="caution">
    <text evidence="10">The sequence shown here is derived from an EMBL/GenBank/DDBJ whole genome shotgun (WGS) entry which is preliminary data.</text>
</comment>
<feature type="domain" description="Major facilitator superfamily (MFS) profile" evidence="9">
    <location>
        <begin position="26"/>
        <end position="467"/>
    </location>
</feature>
<dbReference type="InterPro" id="IPR036259">
    <property type="entry name" value="MFS_trans_sf"/>
</dbReference>
<dbReference type="PROSITE" id="PS51257">
    <property type="entry name" value="PROKAR_LIPOPROTEIN"/>
    <property type="match status" value="1"/>
</dbReference>
<feature type="transmembrane region" description="Helical" evidence="8">
    <location>
        <begin position="276"/>
        <end position="299"/>
    </location>
</feature>
<gene>
    <name evidence="10" type="ORF">AB6A40_004835</name>
</gene>
<dbReference type="PANTHER" id="PTHR11662:SF399">
    <property type="entry name" value="FI19708P1-RELATED"/>
    <property type="match status" value="1"/>
</dbReference>
<dbReference type="InterPro" id="IPR011701">
    <property type="entry name" value="MFS"/>
</dbReference>
<evidence type="ECO:0000256" key="8">
    <source>
        <dbReference type="SAM" id="Phobius"/>
    </source>
</evidence>
<keyword evidence="4" id="KW-0769">Symport</keyword>
<evidence type="ECO:0000256" key="3">
    <source>
        <dbReference type="ARBA" id="ARBA00022692"/>
    </source>
</evidence>
<keyword evidence="2" id="KW-0813">Transport</keyword>
<protein>
    <recommendedName>
        <fullName evidence="9">Major facilitator superfamily (MFS) profile domain-containing protein</fullName>
    </recommendedName>
</protein>
<dbReference type="Pfam" id="PF07690">
    <property type="entry name" value="MFS_1"/>
    <property type="match status" value="1"/>
</dbReference>
<dbReference type="AlphaFoldDB" id="A0ABD6EEQ0"/>
<dbReference type="PROSITE" id="PS50850">
    <property type="entry name" value="MFS"/>
    <property type="match status" value="1"/>
</dbReference>
<proteinExistence type="predicted"/>
<feature type="transmembrane region" description="Helical" evidence="8">
    <location>
        <begin position="375"/>
        <end position="400"/>
    </location>
</feature>
<feature type="transmembrane region" description="Helical" evidence="8">
    <location>
        <begin position="350"/>
        <end position="369"/>
    </location>
</feature>
<reference evidence="10 11" key="1">
    <citation type="submission" date="2024-08" db="EMBL/GenBank/DDBJ databases">
        <title>Gnathostoma spinigerum genome.</title>
        <authorList>
            <person name="Gonzalez-Bertolin B."/>
            <person name="Monzon S."/>
            <person name="Zaballos A."/>
            <person name="Jimenez P."/>
            <person name="Dekumyoy P."/>
            <person name="Varona S."/>
            <person name="Cuesta I."/>
            <person name="Sumanam S."/>
            <person name="Adisakwattana P."/>
            <person name="Gasser R.B."/>
            <person name="Hernandez-Gonzalez A."/>
            <person name="Young N.D."/>
            <person name="Perteguer M.J."/>
        </authorList>
    </citation>
    <scope>NUCLEOTIDE SEQUENCE [LARGE SCALE GENOMIC DNA]</scope>
    <source>
        <strain evidence="10">AL3</strain>
        <tissue evidence="10">Liver</tissue>
    </source>
</reference>
<feature type="transmembrane region" description="Helical" evidence="8">
    <location>
        <begin position="210"/>
        <end position="229"/>
    </location>
</feature>
<keyword evidence="5 8" id="KW-1133">Transmembrane helix</keyword>
<dbReference type="FunFam" id="1.20.1250.20:FF:000003">
    <property type="entry name" value="Solute carrier family 17 member 3"/>
    <property type="match status" value="1"/>
</dbReference>
<feature type="compositionally biased region" description="Basic and acidic residues" evidence="7">
    <location>
        <begin position="487"/>
        <end position="503"/>
    </location>
</feature>
<evidence type="ECO:0000256" key="5">
    <source>
        <dbReference type="ARBA" id="ARBA00022989"/>
    </source>
</evidence>
<feature type="region of interest" description="Disordered" evidence="7">
    <location>
        <begin position="482"/>
        <end position="503"/>
    </location>
</feature>
<feature type="transmembrane region" description="Helical" evidence="8">
    <location>
        <begin position="412"/>
        <end position="432"/>
    </location>
</feature>
<dbReference type="GO" id="GO:0015293">
    <property type="term" value="F:symporter activity"/>
    <property type="evidence" value="ECO:0007669"/>
    <property type="project" value="UniProtKB-KW"/>
</dbReference>
<dbReference type="InterPro" id="IPR020846">
    <property type="entry name" value="MFS_dom"/>
</dbReference>
<feature type="transmembrane region" description="Helical" evidence="8">
    <location>
        <begin position="141"/>
        <end position="165"/>
    </location>
</feature>